<comment type="pathway">
    <text evidence="1 9">Amino-acid biosynthesis; L-tryptophan biosynthesis; L-tryptophan from chorismate: step 2/5.</text>
</comment>
<dbReference type="GO" id="GO:0000287">
    <property type="term" value="F:magnesium ion binding"/>
    <property type="evidence" value="ECO:0007669"/>
    <property type="project" value="UniProtKB-UniRule"/>
</dbReference>
<feature type="binding site" evidence="9">
    <location>
        <position position="133"/>
    </location>
    <ligand>
        <name>5-phospho-alpha-D-ribose 1-diphosphate</name>
        <dbReference type="ChEBI" id="CHEBI:58017"/>
    </ligand>
</feature>
<feature type="binding site" evidence="9">
    <location>
        <position position="101"/>
    </location>
    <ligand>
        <name>5-phospho-alpha-D-ribose 1-diphosphate</name>
        <dbReference type="ChEBI" id="CHEBI:58017"/>
    </ligand>
</feature>
<dbReference type="InterPro" id="IPR000312">
    <property type="entry name" value="Glycosyl_Trfase_fam3"/>
</dbReference>
<evidence type="ECO:0000256" key="3">
    <source>
        <dbReference type="ARBA" id="ARBA00022676"/>
    </source>
</evidence>
<dbReference type="Pfam" id="PF00591">
    <property type="entry name" value="Glycos_transf_3"/>
    <property type="match status" value="1"/>
</dbReference>
<dbReference type="InterPro" id="IPR017459">
    <property type="entry name" value="Glycosyl_Trfase_fam3_N_dom"/>
</dbReference>
<comment type="similarity">
    <text evidence="9">Belongs to the anthranilate phosphoribosyltransferase family.</text>
</comment>
<dbReference type="AlphaFoldDB" id="A0A926Z714"/>
<feature type="binding site" evidence="9">
    <location>
        <begin position="121"/>
        <end position="129"/>
    </location>
    <ligand>
        <name>5-phospho-alpha-D-ribose 1-diphosphate</name>
        <dbReference type="ChEBI" id="CHEBI:58017"/>
    </ligand>
</feature>
<comment type="function">
    <text evidence="9">Catalyzes the transfer of the phosphoribosyl group of 5-phosphorylribose-1-pyrophosphate (PRPP) to anthranilate to yield N-(5'-phosphoribosyl)-anthranilate (PRA).</text>
</comment>
<evidence type="ECO:0000256" key="7">
    <source>
        <dbReference type="ARBA" id="ARBA00052328"/>
    </source>
</evidence>
<feature type="domain" description="Glycosyl transferase family 3 N-terminal" evidence="11">
    <location>
        <begin position="8"/>
        <end position="67"/>
    </location>
</feature>
<dbReference type="GO" id="GO:0000162">
    <property type="term" value="P:L-tryptophan biosynthetic process"/>
    <property type="evidence" value="ECO:0007669"/>
    <property type="project" value="UniProtKB-UniRule"/>
</dbReference>
<reference evidence="12" key="2">
    <citation type="submission" date="2020-08" db="EMBL/GenBank/DDBJ databases">
        <authorList>
            <person name="Chen M."/>
            <person name="Teng W."/>
            <person name="Zhao L."/>
            <person name="Hu C."/>
            <person name="Zhou Y."/>
            <person name="Han B."/>
            <person name="Song L."/>
            <person name="Shu W."/>
        </authorList>
    </citation>
    <scope>NUCLEOTIDE SEQUENCE</scope>
    <source>
        <strain evidence="12">FACHB-1277</strain>
    </source>
</reference>
<keyword evidence="2 9" id="KW-0028">Amino-acid biosynthesis</keyword>
<evidence type="ECO:0000313" key="12">
    <source>
        <dbReference type="EMBL" id="MBD2151353.1"/>
    </source>
</evidence>
<dbReference type="GO" id="GO:0005829">
    <property type="term" value="C:cytosol"/>
    <property type="evidence" value="ECO:0007669"/>
    <property type="project" value="TreeGrafter"/>
</dbReference>
<comment type="caution">
    <text evidence="9">Lacks conserved residue(s) required for the propagation of feature annotation.</text>
</comment>
<keyword evidence="9" id="KW-0460">Magnesium</keyword>
<dbReference type="SUPFAM" id="SSF47648">
    <property type="entry name" value="Nucleoside phosphorylase/phosphoribosyltransferase N-terminal domain"/>
    <property type="match status" value="1"/>
</dbReference>
<feature type="binding site" evidence="9">
    <location>
        <begin position="96"/>
        <end position="97"/>
    </location>
    <ligand>
        <name>5-phospho-alpha-D-ribose 1-diphosphate</name>
        <dbReference type="ChEBI" id="CHEBI:58017"/>
    </ligand>
</feature>
<dbReference type="PANTHER" id="PTHR43285:SF2">
    <property type="entry name" value="ANTHRANILATE PHOSPHORIBOSYLTRANSFERASE"/>
    <property type="match status" value="1"/>
</dbReference>
<organism evidence="12 13">
    <name type="scientific">Pseudanabaena cinerea FACHB-1277</name>
    <dbReference type="NCBI Taxonomy" id="2949581"/>
    <lineage>
        <taxon>Bacteria</taxon>
        <taxon>Bacillati</taxon>
        <taxon>Cyanobacteriota</taxon>
        <taxon>Cyanophyceae</taxon>
        <taxon>Pseudanabaenales</taxon>
        <taxon>Pseudanabaenaceae</taxon>
        <taxon>Pseudanabaena</taxon>
        <taxon>Pseudanabaena cinerea</taxon>
    </lineage>
</organism>
<dbReference type="Pfam" id="PF02885">
    <property type="entry name" value="Glycos_trans_3N"/>
    <property type="match status" value="1"/>
</dbReference>
<dbReference type="GO" id="GO:0004048">
    <property type="term" value="F:anthranilate phosphoribosyltransferase activity"/>
    <property type="evidence" value="ECO:0007669"/>
    <property type="project" value="UniProtKB-UniRule"/>
</dbReference>
<feature type="binding site" evidence="9">
    <location>
        <position position="238"/>
    </location>
    <ligand>
        <name>Mg(2+)</name>
        <dbReference type="ChEBI" id="CHEBI:18420"/>
        <label>2</label>
    </ligand>
</feature>
<dbReference type="RefSeq" id="WP_190351772.1">
    <property type="nucleotide sequence ID" value="NZ_JACJPY010000050.1"/>
</dbReference>
<comment type="cofactor">
    <cofactor evidence="9">
        <name>Mg(2+)</name>
        <dbReference type="ChEBI" id="CHEBI:18420"/>
    </cofactor>
    <text evidence="9">Binds 2 magnesium ions per monomer.</text>
</comment>
<dbReference type="FunFam" id="3.40.1030.10:FF:000002">
    <property type="entry name" value="Anthranilate phosphoribosyltransferase"/>
    <property type="match status" value="1"/>
</dbReference>
<evidence type="ECO:0000256" key="8">
    <source>
        <dbReference type="ARBA" id="ARBA00061188"/>
    </source>
</evidence>
<evidence type="ECO:0000256" key="5">
    <source>
        <dbReference type="ARBA" id="ARBA00022822"/>
    </source>
</evidence>
<dbReference type="SUPFAM" id="SSF52418">
    <property type="entry name" value="Nucleoside phosphorylase/phosphoribosyltransferase catalytic domain"/>
    <property type="match status" value="1"/>
</dbReference>
<evidence type="ECO:0000256" key="6">
    <source>
        <dbReference type="ARBA" id="ARBA00023141"/>
    </source>
</evidence>
<dbReference type="InterPro" id="IPR035902">
    <property type="entry name" value="Nuc_phospho_transferase"/>
</dbReference>
<comment type="catalytic activity">
    <reaction evidence="7 9">
        <text>N-(5-phospho-beta-D-ribosyl)anthranilate + diphosphate = 5-phospho-alpha-D-ribose 1-diphosphate + anthranilate</text>
        <dbReference type="Rhea" id="RHEA:11768"/>
        <dbReference type="ChEBI" id="CHEBI:16567"/>
        <dbReference type="ChEBI" id="CHEBI:18277"/>
        <dbReference type="ChEBI" id="CHEBI:33019"/>
        <dbReference type="ChEBI" id="CHEBI:58017"/>
        <dbReference type="EC" id="2.4.2.18"/>
    </reaction>
</comment>
<evidence type="ECO:0000256" key="1">
    <source>
        <dbReference type="ARBA" id="ARBA00004907"/>
    </source>
</evidence>
<feature type="binding site" evidence="9">
    <location>
        <position position="124"/>
    </location>
    <ligand>
        <name>anthranilate</name>
        <dbReference type="ChEBI" id="CHEBI:16567"/>
        <label>1</label>
    </ligand>
</feature>
<dbReference type="Gene3D" id="3.40.1030.10">
    <property type="entry name" value="Nucleoside phosphorylase/phosphoribosyltransferase catalytic domain"/>
    <property type="match status" value="1"/>
</dbReference>
<sequence>MATQNWSQLLKQLMERQSLNPEQATELMQGWLEGAIAPELSGAILTALQFKGVEAGELAAMALVLQSQSEGQRLNAEFGHFVDRAKPLMDTCGTGGDGASTFNVSTAVAFVVAAAGIAVAKHGNRAVSSRSGSADVLEAIGVNLSAPTAKIYEALATVGITFLFAPGWHPAMKAVGAIRKSLGVRTVFNLIGPLVNPLHPTVQVLGVYNRQLTHTIAETLRLLDRQQAVVLHSREGMDEAGLGDLTDLAFLRDGQVFEEAIAPQELGLKSAAIDQLKGGNVQENAEILRAVLQGKGTQAQTDCVALNSGLALRIGGAAASWQEGVSLASTIISSGAAWQKAEALVAFLK</sequence>
<feature type="binding site" evidence="9">
    <location>
        <position position="105"/>
    </location>
    <ligand>
        <name>Mg(2+)</name>
        <dbReference type="ChEBI" id="CHEBI:18420"/>
        <label>1</label>
    </ligand>
</feature>
<proteinExistence type="inferred from homology"/>
<keyword evidence="6 9" id="KW-0057">Aromatic amino acid biosynthesis</keyword>
<name>A0A926Z714_9CYAN</name>
<dbReference type="Proteomes" id="UP000631421">
    <property type="component" value="Unassembled WGS sequence"/>
</dbReference>
<gene>
    <name evidence="9 12" type="primary">trpD</name>
    <name evidence="12" type="ORF">H6F44_14655</name>
</gene>
<feature type="binding site" evidence="9">
    <location>
        <position position="239"/>
    </location>
    <ligand>
        <name>Mg(2+)</name>
        <dbReference type="ChEBI" id="CHEBI:18420"/>
        <label>2</label>
    </ligand>
</feature>
<feature type="binding site" evidence="9">
    <location>
        <position position="239"/>
    </location>
    <ligand>
        <name>Mg(2+)</name>
        <dbReference type="ChEBI" id="CHEBI:18420"/>
        <label>1</label>
    </ligand>
</feature>
<feature type="domain" description="Glycosyl transferase family 3" evidence="10">
    <location>
        <begin position="86"/>
        <end position="337"/>
    </location>
</feature>
<dbReference type="NCBIfam" id="TIGR01245">
    <property type="entry name" value="trpD"/>
    <property type="match status" value="1"/>
</dbReference>
<dbReference type="HAMAP" id="MF_00211">
    <property type="entry name" value="TrpD"/>
    <property type="match status" value="1"/>
</dbReference>
<comment type="similarity">
    <text evidence="8">In the C-terminal section; belongs to the anthranilate phosphoribosyltransferase family.</text>
</comment>
<keyword evidence="3 9" id="KW-0328">Glycosyltransferase</keyword>
<reference evidence="12" key="1">
    <citation type="journal article" date="2015" name="ISME J.">
        <title>Draft Genome Sequence of Streptomyces incarnatus NRRL8089, which Produces the Nucleoside Antibiotic Sinefungin.</title>
        <authorList>
            <person name="Oshima K."/>
            <person name="Hattori M."/>
            <person name="Shimizu H."/>
            <person name="Fukuda K."/>
            <person name="Nemoto M."/>
            <person name="Inagaki K."/>
            <person name="Tamura T."/>
        </authorList>
    </citation>
    <scope>NUCLEOTIDE SEQUENCE</scope>
    <source>
        <strain evidence="12">FACHB-1277</strain>
    </source>
</reference>
<evidence type="ECO:0000259" key="10">
    <source>
        <dbReference type="Pfam" id="PF00591"/>
    </source>
</evidence>
<keyword evidence="4 9" id="KW-0808">Transferase</keyword>
<protein>
    <recommendedName>
        <fullName evidence="9">Anthranilate phosphoribosyltransferase</fullName>
        <ecNumber evidence="9">2.4.2.18</ecNumber>
    </recommendedName>
</protein>
<evidence type="ECO:0000256" key="9">
    <source>
        <dbReference type="HAMAP-Rule" id="MF_00211"/>
    </source>
</evidence>
<dbReference type="Gene3D" id="1.20.970.10">
    <property type="entry name" value="Transferase, Pyrimidine Nucleoside Phosphorylase, Chain C"/>
    <property type="match status" value="1"/>
</dbReference>
<evidence type="ECO:0000256" key="2">
    <source>
        <dbReference type="ARBA" id="ARBA00022605"/>
    </source>
</evidence>
<keyword evidence="13" id="KW-1185">Reference proteome</keyword>
<keyword evidence="5 9" id="KW-0822">Tryptophan biosynthesis</keyword>
<keyword evidence="9" id="KW-0479">Metal-binding</keyword>
<comment type="subunit">
    <text evidence="9">Homodimer.</text>
</comment>
<dbReference type="InterPro" id="IPR005940">
    <property type="entry name" value="Anthranilate_Pribosyl_Tfrase"/>
</dbReference>
<dbReference type="PANTHER" id="PTHR43285">
    <property type="entry name" value="ANTHRANILATE PHOSPHORIBOSYLTRANSFERASE"/>
    <property type="match status" value="1"/>
</dbReference>
<feature type="binding site" evidence="9">
    <location>
        <position position="93"/>
    </location>
    <ligand>
        <name>5-phospho-alpha-D-ribose 1-diphosphate</name>
        <dbReference type="ChEBI" id="CHEBI:58017"/>
    </ligand>
</feature>
<evidence type="ECO:0000313" key="13">
    <source>
        <dbReference type="Proteomes" id="UP000631421"/>
    </source>
</evidence>
<evidence type="ECO:0000259" key="11">
    <source>
        <dbReference type="Pfam" id="PF02885"/>
    </source>
</evidence>
<evidence type="ECO:0000256" key="4">
    <source>
        <dbReference type="ARBA" id="ARBA00022679"/>
    </source>
</evidence>
<dbReference type="EMBL" id="JACJPY010000050">
    <property type="protein sequence ID" value="MBD2151353.1"/>
    <property type="molecule type" value="Genomic_DNA"/>
</dbReference>
<dbReference type="InterPro" id="IPR036320">
    <property type="entry name" value="Glycosyl_Trfase_fam3_N_dom_sf"/>
</dbReference>
<dbReference type="EC" id="2.4.2.18" evidence="9"/>
<accession>A0A926Z714</accession>
<comment type="caution">
    <text evidence="12">The sequence shown here is derived from an EMBL/GenBank/DDBJ whole genome shotgun (WGS) entry which is preliminary data.</text>
</comment>
<feature type="binding site" evidence="9">
    <location>
        <position position="179"/>
    </location>
    <ligand>
        <name>anthranilate</name>
        <dbReference type="ChEBI" id="CHEBI:16567"/>
        <label>2</label>
    </ligand>
</feature>
<feature type="binding site" evidence="9">
    <location>
        <position position="93"/>
    </location>
    <ligand>
        <name>anthranilate</name>
        <dbReference type="ChEBI" id="CHEBI:16567"/>
        <label>1</label>
    </ligand>
</feature>
<feature type="binding site" evidence="9">
    <location>
        <begin position="103"/>
        <end position="106"/>
    </location>
    <ligand>
        <name>5-phospho-alpha-D-ribose 1-diphosphate</name>
        <dbReference type="ChEBI" id="CHEBI:58017"/>
    </ligand>
</feature>